<proteinExistence type="predicted"/>
<feature type="transmembrane region" description="Helical" evidence="1">
    <location>
        <begin position="55"/>
        <end position="79"/>
    </location>
</feature>
<comment type="caution">
    <text evidence="2">The sequence shown here is derived from an EMBL/GenBank/DDBJ whole genome shotgun (WGS) entry which is preliminary data.</text>
</comment>
<evidence type="ECO:0000313" key="2">
    <source>
        <dbReference type="EMBL" id="EMF82021.1"/>
    </source>
</evidence>
<keyword evidence="1" id="KW-0472">Membrane</keyword>
<organism evidence="2 3">
    <name type="scientific">Leptospira weilii serovar Topaz str. LT2116</name>
    <dbReference type="NCBI Taxonomy" id="1088540"/>
    <lineage>
        <taxon>Bacteria</taxon>
        <taxon>Pseudomonadati</taxon>
        <taxon>Spirochaetota</taxon>
        <taxon>Spirochaetia</taxon>
        <taxon>Leptospirales</taxon>
        <taxon>Leptospiraceae</taxon>
        <taxon>Leptospira</taxon>
    </lineage>
</organism>
<gene>
    <name evidence="2" type="ORF">LEP1GSC188_0901</name>
</gene>
<keyword evidence="1" id="KW-1133">Transmembrane helix</keyword>
<reference evidence="2 3" key="1">
    <citation type="submission" date="2013-01" db="EMBL/GenBank/DDBJ databases">
        <authorList>
            <person name="Harkins D.M."/>
            <person name="Durkin A.S."/>
            <person name="Brinkac L.M."/>
            <person name="Haft D.H."/>
            <person name="Selengut J.D."/>
            <person name="Sanka R."/>
            <person name="DePew J."/>
            <person name="Purushe J."/>
            <person name="Tulsiani S.M."/>
            <person name="Graham G.C."/>
            <person name="Burns M.-A."/>
            <person name="Dohnt M.F."/>
            <person name="Smythe L.D."/>
            <person name="McKay D.B."/>
            <person name="Craig S.B."/>
            <person name="Vinetz J.M."/>
            <person name="Sutton G.G."/>
            <person name="Nierman W.C."/>
            <person name="Fouts D.E."/>
        </authorList>
    </citation>
    <scope>NUCLEOTIDE SEQUENCE [LARGE SCALE GENOMIC DNA]</scope>
    <source>
        <strain evidence="2 3">LT2116</strain>
    </source>
</reference>
<dbReference type="EMBL" id="AHOR02000029">
    <property type="protein sequence ID" value="EMF82021.1"/>
    <property type="molecule type" value="Genomic_DNA"/>
</dbReference>
<protein>
    <submittedName>
        <fullName evidence="2">Uncharacterized protein</fullName>
    </submittedName>
</protein>
<dbReference type="AlphaFoldDB" id="M3GYN2"/>
<evidence type="ECO:0000313" key="3">
    <source>
        <dbReference type="Proteomes" id="UP000011770"/>
    </source>
</evidence>
<accession>M3GYN2</accession>
<keyword evidence="1" id="KW-0812">Transmembrane</keyword>
<sequence length="97" mass="10581">MQVKSLILVGTLEKYQFLILMIPKAFLISGQGYDSEAVAEFGALLRLAKNQRLRFAAFGYLASGTVEKLAIGLALFFAAQRTNAFASRLLAISLPEP</sequence>
<dbReference type="AntiFam" id="ANF00001">
    <property type="entry name" value="Shadow ORF"/>
</dbReference>
<dbReference type="Proteomes" id="UP000011770">
    <property type="component" value="Unassembled WGS sequence"/>
</dbReference>
<evidence type="ECO:0000256" key="1">
    <source>
        <dbReference type="SAM" id="Phobius"/>
    </source>
</evidence>
<name>M3GYN2_9LEPT</name>